<dbReference type="AlphaFoldDB" id="A0A914GWR7"/>
<organism evidence="1 2">
    <name type="scientific">Globodera rostochiensis</name>
    <name type="common">Golden nematode worm</name>
    <name type="synonym">Heterodera rostochiensis</name>
    <dbReference type="NCBI Taxonomy" id="31243"/>
    <lineage>
        <taxon>Eukaryota</taxon>
        <taxon>Metazoa</taxon>
        <taxon>Ecdysozoa</taxon>
        <taxon>Nematoda</taxon>
        <taxon>Chromadorea</taxon>
        <taxon>Rhabditida</taxon>
        <taxon>Tylenchina</taxon>
        <taxon>Tylenchomorpha</taxon>
        <taxon>Tylenchoidea</taxon>
        <taxon>Heteroderidae</taxon>
        <taxon>Heteroderinae</taxon>
        <taxon>Globodera</taxon>
    </lineage>
</organism>
<keyword evidence="1" id="KW-1185">Reference proteome</keyword>
<dbReference type="Proteomes" id="UP000887572">
    <property type="component" value="Unplaced"/>
</dbReference>
<accession>A0A914GWR7</accession>
<proteinExistence type="predicted"/>
<protein>
    <submittedName>
        <fullName evidence="2">Uncharacterized protein</fullName>
    </submittedName>
</protein>
<evidence type="ECO:0000313" key="1">
    <source>
        <dbReference type="Proteomes" id="UP000887572"/>
    </source>
</evidence>
<sequence length="113" mass="12753">METDGPSGEKPSSLQPCRAINAISFCFVTSKFIWEAEKRRKTKGLDRVKDGGERMMPSPQRRISNLHSKMPNSAAAEEVENALGPFWRELDLPWGQNFVPFGTQKARNLKVAF</sequence>
<reference evidence="2" key="1">
    <citation type="submission" date="2022-11" db="UniProtKB">
        <authorList>
            <consortium name="WormBaseParasite"/>
        </authorList>
    </citation>
    <scope>IDENTIFICATION</scope>
</reference>
<dbReference type="WBParaSite" id="Gr19_v10_g11883.t1">
    <property type="protein sequence ID" value="Gr19_v10_g11883.t1"/>
    <property type="gene ID" value="Gr19_v10_g11883"/>
</dbReference>
<name>A0A914GWR7_GLORO</name>
<evidence type="ECO:0000313" key="2">
    <source>
        <dbReference type="WBParaSite" id="Gr19_v10_g11883.t1"/>
    </source>
</evidence>